<dbReference type="GO" id="GO:0008270">
    <property type="term" value="F:zinc ion binding"/>
    <property type="evidence" value="ECO:0007669"/>
    <property type="project" value="UniProtKB-KW"/>
</dbReference>
<evidence type="ECO:0000256" key="1">
    <source>
        <dbReference type="PROSITE-ProRule" id="PRU00723"/>
    </source>
</evidence>
<gene>
    <name evidence="4" type="ORF">FTOL_02472</name>
</gene>
<feature type="region of interest" description="Disordered" evidence="2">
    <location>
        <begin position="92"/>
        <end position="113"/>
    </location>
</feature>
<keyword evidence="1" id="KW-0862">Zinc</keyword>
<accession>A0AAE8M2U0</accession>
<feature type="compositionally biased region" description="Polar residues" evidence="2">
    <location>
        <begin position="357"/>
        <end position="374"/>
    </location>
</feature>
<name>A0AAE8M2U0_9HYPO</name>
<feature type="region of interest" description="Disordered" evidence="2">
    <location>
        <begin position="36"/>
        <end position="75"/>
    </location>
</feature>
<comment type="caution">
    <text evidence="4">The sequence shown here is derived from an EMBL/GenBank/DDBJ whole genome shotgun (WGS) entry which is preliminary data.</text>
</comment>
<keyword evidence="1" id="KW-0479">Metal-binding</keyword>
<feature type="compositionally biased region" description="Polar residues" evidence="2">
    <location>
        <begin position="36"/>
        <end position="47"/>
    </location>
</feature>
<feature type="compositionally biased region" description="Basic and acidic residues" evidence="2">
    <location>
        <begin position="333"/>
        <end position="350"/>
    </location>
</feature>
<keyword evidence="1" id="KW-0863">Zinc-finger</keyword>
<reference evidence="4" key="1">
    <citation type="submission" date="2018-03" db="EMBL/GenBank/DDBJ databases">
        <authorList>
            <person name="Guldener U."/>
        </authorList>
    </citation>
    <scope>NUCLEOTIDE SEQUENCE</scope>
</reference>
<proteinExistence type="predicted"/>
<evidence type="ECO:0000256" key="2">
    <source>
        <dbReference type="SAM" id="MobiDB-lite"/>
    </source>
</evidence>
<sequence length="383" mass="42016">MKHQSQGPASSPSHQVRNNSSTQYIVKGPSIHRWAQISSKQHSSSTAHDAMNPHGSMDISNNHPHAVGGNGYHVQPTYGGWQQNAQVYQPSAPRSMVSGNWRGSQSPTGSMSLPVSSTNNYSLIGSPPRSTVPNEGGPVSISDCLNGYAYCVKRPDGRYTRLVPADMLPNLNELPATQASAQGMVLLPDLHMQPPQGVANMNHPVTVKNRIDRIVATTSPAQQRRTKIYCDKWIHDGTCAFTQQGCKYKHEMPFDKATQQSLGLFHGFPKWWRDHQEELQKQLNRNPSASRSQAILQVDWRGDSNEDTSNMANVQAPIGAERHQPGKGNHLSQSREDMAAAVEKRPRTGSETDWAMSPSTGQGWNGSSPRSSAGSADHAYIRQ</sequence>
<evidence type="ECO:0000313" key="4">
    <source>
        <dbReference type="EMBL" id="SPJ72743.1"/>
    </source>
</evidence>
<protein>
    <recommendedName>
        <fullName evidence="3">C3H1-type domain-containing protein</fullName>
    </recommendedName>
</protein>
<feature type="compositionally biased region" description="Polar residues" evidence="2">
    <location>
        <begin position="97"/>
        <end position="113"/>
    </location>
</feature>
<feature type="zinc finger region" description="C3H1-type" evidence="1">
    <location>
        <begin position="224"/>
        <end position="253"/>
    </location>
</feature>
<feature type="region of interest" description="Disordered" evidence="2">
    <location>
        <begin position="317"/>
        <end position="383"/>
    </location>
</feature>
<dbReference type="EMBL" id="ONZP01000077">
    <property type="protein sequence ID" value="SPJ72743.1"/>
    <property type="molecule type" value="Genomic_DNA"/>
</dbReference>
<evidence type="ECO:0000313" key="5">
    <source>
        <dbReference type="Proteomes" id="UP001187734"/>
    </source>
</evidence>
<keyword evidence="5" id="KW-1185">Reference proteome</keyword>
<dbReference type="PROSITE" id="PS50103">
    <property type="entry name" value="ZF_C3H1"/>
    <property type="match status" value="1"/>
</dbReference>
<dbReference type="AlphaFoldDB" id="A0AAE8M2U0"/>
<evidence type="ECO:0000259" key="3">
    <source>
        <dbReference type="PROSITE" id="PS50103"/>
    </source>
</evidence>
<feature type="domain" description="C3H1-type" evidence="3">
    <location>
        <begin position="224"/>
        <end position="253"/>
    </location>
</feature>
<dbReference type="Proteomes" id="UP001187734">
    <property type="component" value="Unassembled WGS sequence"/>
</dbReference>
<dbReference type="InterPro" id="IPR000571">
    <property type="entry name" value="Znf_CCCH"/>
</dbReference>
<organism evidence="4 5">
    <name type="scientific">Fusarium torulosum</name>
    <dbReference type="NCBI Taxonomy" id="33205"/>
    <lineage>
        <taxon>Eukaryota</taxon>
        <taxon>Fungi</taxon>
        <taxon>Dikarya</taxon>
        <taxon>Ascomycota</taxon>
        <taxon>Pezizomycotina</taxon>
        <taxon>Sordariomycetes</taxon>
        <taxon>Hypocreomycetidae</taxon>
        <taxon>Hypocreales</taxon>
        <taxon>Nectriaceae</taxon>
        <taxon>Fusarium</taxon>
    </lineage>
</organism>